<evidence type="ECO:0000313" key="4">
    <source>
        <dbReference type="Proteomes" id="UP001050691"/>
    </source>
</evidence>
<evidence type="ECO:0000313" key="3">
    <source>
        <dbReference type="EMBL" id="GJJ15007.1"/>
    </source>
</evidence>
<dbReference type="InterPro" id="IPR013902">
    <property type="entry name" value="Mug135-like_C"/>
</dbReference>
<keyword evidence="4" id="KW-1185">Reference proteome</keyword>
<dbReference type="EMBL" id="BPWL01000010">
    <property type="protein sequence ID" value="GJJ15007.1"/>
    <property type="molecule type" value="Genomic_DNA"/>
</dbReference>
<gene>
    <name evidence="3" type="ORF">Clacol_009279</name>
</gene>
<comment type="similarity">
    <text evidence="1">Belongs to the UPF0612 family.</text>
</comment>
<evidence type="ECO:0000259" key="2">
    <source>
        <dbReference type="Pfam" id="PF08593"/>
    </source>
</evidence>
<protein>
    <recommendedName>
        <fullName evidence="2">Mug135-like C-terminal domain-containing protein</fullName>
    </recommendedName>
</protein>
<dbReference type="Proteomes" id="UP001050691">
    <property type="component" value="Unassembled WGS sequence"/>
</dbReference>
<evidence type="ECO:0000256" key="1">
    <source>
        <dbReference type="ARBA" id="ARBA00005788"/>
    </source>
</evidence>
<organism evidence="3 4">
    <name type="scientific">Clathrus columnatus</name>
    <dbReference type="NCBI Taxonomy" id="1419009"/>
    <lineage>
        <taxon>Eukaryota</taxon>
        <taxon>Fungi</taxon>
        <taxon>Dikarya</taxon>
        <taxon>Basidiomycota</taxon>
        <taxon>Agaricomycotina</taxon>
        <taxon>Agaricomycetes</taxon>
        <taxon>Phallomycetidae</taxon>
        <taxon>Phallales</taxon>
        <taxon>Clathraceae</taxon>
        <taxon>Clathrus</taxon>
    </lineage>
</organism>
<reference evidence="3" key="1">
    <citation type="submission" date="2021-10" db="EMBL/GenBank/DDBJ databases">
        <title>De novo Genome Assembly of Clathrus columnatus (Basidiomycota, Fungi) Using Illumina and Nanopore Sequence Data.</title>
        <authorList>
            <person name="Ogiso-Tanaka E."/>
            <person name="Itagaki H."/>
            <person name="Hosoya T."/>
            <person name="Hosaka K."/>
        </authorList>
    </citation>
    <scope>NUCLEOTIDE SEQUENCE</scope>
    <source>
        <strain evidence="3">MO-923</strain>
    </source>
</reference>
<comment type="caution">
    <text evidence="3">The sequence shown here is derived from an EMBL/GenBank/DDBJ whole genome shotgun (WGS) entry which is preliminary data.</text>
</comment>
<feature type="domain" description="Mug135-like C-terminal" evidence="2">
    <location>
        <begin position="90"/>
        <end position="163"/>
    </location>
</feature>
<proteinExistence type="inferred from homology"/>
<dbReference type="Pfam" id="PF08593">
    <property type="entry name" value="Mug135_C"/>
    <property type="match status" value="1"/>
</dbReference>
<dbReference type="AlphaFoldDB" id="A0AAV5AMJ3"/>
<name>A0AAV5AMJ3_9AGAM</name>
<sequence length="165" mass="17653">MPIVELRDFPTVEAPGAHGNPATIGDINAAIEYNELETLDGLQATLAQLRGEVQAVRGEVQVVRGEMQAGIDSVREIAIQTAITTAQILNRGRLGGRVVPLIPVRYPSGRFPEADRPPLTNLATINGLDFQIVRSYTQSYGLVLPLGADVNAHQRALAIHVGATV</sequence>
<accession>A0AAV5AMJ3</accession>